<dbReference type="PROSITE" id="PS00018">
    <property type="entry name" value="EF_HAND_1"/>
    <property type="match status" value="1"/>
</dbReference>
<name>A0A0M0JK60_9EUKA</name>
<keyword evidence="1" id="KW-0106">Calcium</keyword>
<reference evidence="4" key="1">
    <citation type="journal article" date="2015" name="PLoS Genet.">
        <title>Genome Sequence and Transcriptome Analyses of Chrysochromulina tobin: Metabolic Tools for Enhanced Algal Fitness in the Prominent Order Prymnesiales (Haptophyceae).</title>
        <authorList>
            <person name="Hovde B.T."/>
            <person name="Deodato C.R."/>
            <person name="Hunsperger H.M."/>
            <person name="Ryken S.A."/>
            <person name="Yost W."/>
            <person name="Jha R.K."/>
            <person name="Patterson J."/>
            <person name="Monnat R.J. Jr."/>
            <person name="Barlow S.B."/>
            <person name="Starkenburg S.R."/>
            <person name="Cattolico R.A."/>
        </authorList>
    </citation>
    <scope>NUCLEOTIDE SEQUENCE</scope>
    <source>
        <strain evidence="4">CCMP291</strain>
    </source>
</reference>
<dbReference type="InterPro" id="IPR002048">
    <property type="entry name" value="EF_hand_dom"/>
</dbReference>
<keyword evidence="4" id="KW-1185">Reference proteome</keyword>
<comment type="caution">
    <text evidence="3">The sequence shown here is derived from an EMBL/GenBank/DDBJ whole genome shotgun (WGS) entry which is preliminary data.</text>
</comment>
<sequence length="131" mass="13696">MSAFGRIMSAEELDAMVKEVDADGSGKIGFDEFCTCMQKAKEGGATAPKLAAIIEENGLLAGIREFFGRFFDRDPSAEETAAAVAAAKAAADRQLAANLAANLDAEREIIVEEKKDMITAEPIAVPTAGAA</sequence>
<dbReference type="GO" id="GO:0005509">
    <property type="term" value="F:calcium ion binding"/>
    <property type="evidence" value="ECO:0007669"/>
    <property type="project" value="InterPro"/>
</dbReference>
<evidence type="ECO:0000256" key="1">
    <source>
        <dbReference type="ARBA" id="ARBA00022837"/>
    </source>
</evidence>
<dbReference type="SMART" id="SM00054">
    <property type="entry name" value="EFh"/>
    <property type="match status" value="1"/>
</dbReference>
<evidence type="ECO:0000313" key="3">
    <source>
        <dbReference type="EMBL" id="KOO26956.1"/>
    </source>
</evidence>
<dbReference type="OrthoDB" id="6572480at2759"/>
<feature type="domain" description="EF-hand" evidence="2">
    <location>
        <begin position="8"/>
        <end position="43"/>
    </location>
</feature>
<dbReference type="CDD" id="cd00051">
    <property type="entry name" value="EFh"/>
    <property type="match status" value="1"/>
</dbReference>
<evidence type="ECO:0000259" key="2">
    <source>
        <dbReference type="PROSITE" id="PS50222"/>
    </source>
</evidence>
<dbReference type="SUPFAM" id="SSF47473">
    <property type="entry name" value="EF-hand"/>
    <property type="match status" value="1"/>
</dbReference>
<dbReference type="InterPro" id="IPR018247">
    <property type="entry name" value="EF_Hand_1_Ca_BS"/>
</dbReference>
<evidence type="ECO:0000313" key="4">
    <source>
        <dbReference type="Proteomes" id="UP000037460"/>
    </source>
</evidence>
<protein>
    <recommendedName>
        <fullName evidence="2">EF-hand domain-containing protein</fullName>
    </recommendedName>
</protein>
<dbReference type="AlphaFoldDB" id="A0A0M0JK60"/>
<dbReference type="EMBL" id="JWZX01002781">
    <property type="protein sequence ID" value="KOO26956.1"/>
    <property type="molecule type" value="Genomic_DNA"/>
</dbReference>
<dbReference type="PROSITE" id="PS50222">
    <property type="entry name" value="EF_HAND_2"/>
    <property type="match status" value="1"/>
</dbReference>
<dbReference type="Pfam" id="PF13833">
    <property type="entry name" value="EF-hand_8"/>
    <property type="match status" value="1"/>
</dbReference>
<dbReference type="InterPro" id="IPR011992">
    <property type="entry name" value="EF-hand-dom_pair"/>
</dbReference>
<dbReference type="Gene3D" id="1.10.238.10">
    <property type="entry name" value="EF-hand"/>
    <property type="match status" value="1"/>
</dbReference>
<accession>A0A0M0JK60</accession>
<organism evidence="3 4">
    <name type="scientific">Chrysochromulina tobinii</name>
    <dbReference type="NCBI Taxonomy" id="1460289"/>
    <lineage>
        <taxon>Eukaryota</taxon>
        <taxon>Haptista</taxon>
        <taxon>Haptophyta</taxon>
        <taxon>Prymnesiophyceae</taxon>
        <taxon>Prymnesiales</taxon>
        <taxon>Chrysochromulinaceae</taxon>
        <taxon>Chrysochromulina</taxon>
    </lineage>
</organism>
<dbReference type="Proteomes" id="UP000037460">
    <property type="component" value="Unassembled WGS sequence"/>
</dbReference>
<gene>
    <name evidence="3" type="ORF">Ctob_002644</name>
</gene>
<proteinExistence type="predicted"/>